<keyword evidence="7" id="KW-1185">Reference proteome</keyword>
<keyword evidence="3" id="KW-0378">Hydrolase</keyword>
<evidence type="ECO:0000256" key="4">
    <source>
        <dbReference type="SAM" id="MobiDB-lite"/>
    </source>
</evidence>
<gene>
    <name evidence="6" type="ORF">WJX72_000546</name>
</gene>
<reference evidence="6 7" key="1">
    <citation type="journal article" date="2024" name="Nat. Commun.">
        <title>Phylogenomics reveals the evolutionary origins of lichenization in chlorophyte algae.</title>
        <authorList>
            <person name="Puginier C."/>
            <person name="Libourel C."/>
            <person name="Otte J."/>
            <person name="Skaloud P."/>
            <person name="Haon M."/>
            <person name="Grisel S."/>
            <person name="Petersen M."/>
            <person name="Berrin J.G."/>
            <person name="Delaux P.M."/>
            <person name="Dal Grande F."/>
            <person name="Keller J."/>
        </authorList>
    </citation>
    <scope>NUCLEOTIDE SEQUENCE [LARGE SCALE GENOMIC DNA]</scope>
    <source>
        <strain evidence="6 7">SAG 2043</strain>
    </source>
</reference>
<comment type="caution">
    <text evidence="6">The sequence shown here is derived from an EMBL/GenBank/DDBJ whole genome shotgun (WGS) entry which is preliminary data.</text>
</comment>
<feature type="compositionally biased region" description="Basic and acidic residues" evidence="4">
    <location>
        <begin position="127"/>
        <end position="136"/>
    </location>
</feature>
<evidence type="ECO:0000256" key="1">
    <source>
        <dbReference type="ARBA" id="ARBA00010240"/>
    </source>
</evidence>
<sequence>MRQPQSLINEWAGWRQIFPETITTNGVVNLLAAPKYGSTGIDKTLHEAFGTDNKLSDGVLAGTSLVIPAFDLASDRPLLFYYNSPDPKDPKDEEDWGYGALHRSLSEEEHTILEEEEAHHASLQSPEGEKGKKHSSELVRIGRHDFKVWEVVRASTAAPTYFPIAAVHNIDSRGQNRVVPCADGGLVANNPSMVAVSFACSKWEHLPLSEVAVLSIGTGASTQLADVKWNGSMLGWIGGPLMDIVTGSSPELTAAMLDQIAEEAQNDEDQFLRVQITAGVDAKGNDMLTLFNRQIKHDSDAFKPFARALRVNHPRGVSAGTVLASLDGAEYKDELLALGYELAHSKEVWDRLTHFVKHYVFRNPKHYAVHSRVPLGPLKKQLAVLSPKDRASLRAYLTALDAEQ</sequence>
<accession>A0AAW1QE47</accession>
<comment type="similarity">
    <text evidence="1 3">Belongs to the patatin family.</text>
</comment>
<proteinExistence type="inferred from homology"/>
<dbReference type="InterPro" id="IPR016035">
    <property type="entry name" value="Acyl_Trfase/lysoPLipase"/>
</dbReference>
<dbReference type="InterPro" id="IPR002641">
    <property type="entry name" value="PNPLA_dom"/>
</dbReference>
<dbReference type="EC" id="3.1.1.-" evidence="3"/>
<dbReference type="SUPFAM" id="SSF52151">
    <property type="entry name" value="FabD/lysophospholipase-like"/>
    <property type="match status" value="1"/>
</dbReference>
<dbReference type="Proteomes" id="UP001489004">
    <property type="component" value="Unassembled WGS sequence"/>
</dbReference>
<dbReference type="GO" id="GO:0016042">
    <property type="term" value="P:lipid catabolic process"/>
    <property type="evidence" value="ECO:0007669"/>
    <property type="project" value="UniProtKB-KW"/>
</dbReference>
<dbReference type="PANTHER" id="PTHR32176:SF92">
    <property type="entry name" value="XYLOSE ISOMERASE"/>
    <property type="match status" value="1"/>
</dbReference>
<keyword evidence="3" id="KW-0442">Lipid degradation</keyword>
<evidence type="ECO:0000256" key="2">
    <source>
        <dbReference type="ARBA" id="ARBA00023098"/>
    </source>
</evidence>
<evidence type="ECO:0000256" key="3">
    <source>
        <dbReference type="RuleBase" id="RU361262"/>
    </source>
</evidence>
<comment type="domain">
    <text evidence="3">The nitrogen atoms of the two glycine residues in the GGXR motif define the oxyanion hole, and stabilize the oxyanion that forms during the nucleophilic attack by the catalytic serine during substrate cleavage.</text>
</comment>
<evidence type="ECO:0000259" key="5">
    <source>
        <dbReference type="Pfam" id="PF01734"/>
    </source>
</evidence>
<dbReference type="GO" id="GO:0004620">
    <property type="term" value="F:phospholipase activity"/>
    <property type="evidence" value="ECO:0007669"/>
    <property type="project" value="TreeGrafter"/>
</dbReference>
<comment type="function">
    <text evidence="3">Lipolytic acyl hydrolase (LAH).</text>
</comment>
<evidence type="ECO:0000313" key="7">
    <source>
        <dbReference type="Proteomes" id="UP001489004"/>
    </source>
</evidence>
<feature type="domain" description="PNPLA" evidence="5">
    <location>
        <begin position="138"/>
        <end position="195"/>
    </location>
</feature>
<dbReference type="Pfam" id="PF01734">
    <property type="entry name" value="Patatin"/>
    <property type="match status" value="1"/>
</dbReference>
<protein>
    <recommendedName>
        <fullName evidence="3">Patatin</fullName>
        <ecNumber evidence="3">3.1.1.-</ecNumber>
    </recommendedName>
</protein>
<dbReference type="AlphaFoldDB" id="A0AAW1QE47"/>
<dbReference type="EMBL" id="JALJOR010000003">
    <property type="protein sequence ID" value="KAK9819632.1"/>
    <property type="molecule type" value="Genomic_DNA"/>
</dbReference>
<dbReference type="GO" id="GO:0047372">
    <property type="term" value="F:monoacylglycerol lipase activity"/>
    <property type="evidence" value="ECO:0007669"/>
    <property type="project" value="TreeGrafter"/>
</dbReference>
<organism evidence="6 7">
    <name type="scientific">[Myrmecia] bisecta</name>
    <dbReference type="NCBI Taxonomy" id="41462"/>
    <lineage>
        <taxon>Eukaryota</taxon>
        <taxon>Viridiplantae</taxon>
        <taxon>Chlorophyta</taxon>
        <taxon>core chlorophytes</taxon>
        <taxon>Trebouxiophyceae</taxon>
        <taxon>Trebouxiales</taxon>
        <taxon>Trebouxiaceae</taxon>
        <taxon>Myrmecia</taxon>
    </lineage>
</organism>
<dbReference type="Gene3D" id="3.40.1090.10">
    <property type="entry name" value="Cytosolic phospholipase A2 catalytic domain"/>
    <property type="match status" value="1"/>
</dbReference>
<name>A0AAW1QE47_9CHLO</name>
<evidence type="ECO:0000313" key="6">
    <source>
        <dbReference type="EMBL" id="KAK9819632.1"/>
    </source>
</evidence>
<keyword evidence="2 3" id="KW-0443">Lipid metabolism</keyword>
<feature type="region of interest" description="Disordered" evidence="4">
    <location>
        <begin position="116"/>
        <end position="136"/>
    </location>
</feature>
<dbReference type="PANTHER" id="PTHR32176">
    <property type="entry name" value="XYLOSE ISOMERASE"/>
    <property type="match status" value="1"/>
</dbReference>